<dbReference type="PANTHER" id="PTHR30055:SF234">
    <property type="entry name" value="HTH-TYPE TRANSCRIPTIONAL REGULATOR BETI"/>
    <property type="match status" value="1"/>
</dbReference>
<dbReference type="PANTHER" id="PTHR30055">
    <property type="entry name" value="HTH-TYPE TRANSCRIPTIONAL REGULATOR RUTR"/>
    <property type="match status" value="1"/>
</dbReference>
<dbReference type="PROSITE" id="PS01081">
    <property type="entry name" value="HTH_TETR_1"/>
    <property type="match status" value="1"/>
</dbReference>
<evidence type="ECO:0000256" key="4">
    <source>
        <dbReference type="PROSITE-ProRule" id="PRU00335"/>
    </source>
</evidence>
<dbReference type="KEGG" id="pect:BN1012_Phect607"/>
<dbReference type="InterPro" id="IPR050109">
    <property type="entry name" value="HTH-type_TetR-like_transc_reg"/>
</dbReference>
<gene>
    <name evidence="6" type="ORF">BN1012_Phect607</name>
</gene>
<sequence length="194" mass="21348">MALQVHRREKTRAALLKHAKRLMLRHGYEATTTQMILDATGLSKGALYHHFASKADIAEAIYAQTSREAITAAARSAARTRSPLEALRKSALAWLDQIKQPTTARVLFDLGPQALGWRRAKAIEDENSLAAMTRSLEAAMAAGEIDLPSPAITARMLNALMAEAAYLHLEFGDSTRKEVERTLTSFLNALPRPK</sequence>
<dbReference type="InterPro" id="IPR001647">
    <property type="entry name" value="HTH_TetR"/>
</dbReference>
<keyword evidence="7" id="KW-1185">Reference proteome</keyword>
<protein>
    <submittedName>
        <fullName evidence="6">Transcriptional regulator, TetR family</fullName>
    </submittedName>
</protein>
<organism evidence="6 7">
    <name type="scientific">Candidatus Phaeomarinibacter ectocarpi</name>
    <dbReference type="NCBI Taxonomy" id="1458461"/>
    <lineage>
        <taxon>Bacteria</taxon>
        <taxon>Pseudomonadati</taxon>
        <taxon>Pseudomonadota</taxon>
        <taxon>Alphaproteobacteria</taxon>
        <taxon>Hyphomicrobiales</taxon>
        <taxon>Parvibaculaceae</taxon>
        <taxon>Candidatus Phaeomarinibacter</taxon>
    </lineage>
</organism>
<evidence type="ECO:0000313" key="7">
    <source>
        <dbReference type="Proteomes" id="UP000032160"/>
    </source>
</evidence>
<proteinExistence type="predicted"/>
<keyword evidence="3" id="KW-0804">Transcription</keyword>
<accession>X5MLZ7</accession>
<dbReference type="STRING" id="1458461.BN1012_Phect607"/>
<dbReference type="InterPro" id="IPR036271">
    <property type="entry name" value="Tet_transcr_reg_TetR-rel_C_sf"/>
</dbReference>
<evidence type="ECO:0000313" key="6">
    <source>
        <dbReference type="EMBL" id="CDO58821.1"/>
    </source>
</evidence>
<evidence type="ECO:0000259" key="5">
    <source>
        <dbReference type="PROSITE" id="PS50977"/>
    </source>
</evidence>
<evidence type="ECO:0000256" key="1">
    <source>
        <dbReference type="ARBA" id="ARBA00023015"/>
    </source>
</evidence>
<feature type="DNA-binding region" description="H-T-H motif" evidence="4">
    <location>
        <begin position="32"/>
        <end position="51"/>
    </location>
</feature>
<dbReference type="GO" id="GO:0003700">
    <property type="term" value="F:DNA-binding transcription factor activity"/>
    <property type="evidence" value="ECO:0007669"/>
    <property type="project" value="TreeGrafter"/>
</dbReference>
<dbReference type="AlphaFoldDB" id="X5MLZ7"/>
<dbReference type="Proteomes" id="UP000032160">
    <property type="component" value="Chromosome I"/>
</dbReference>
<keyword evidence="2 4" id="KW-0238">DNA-binding</keyword>
<dbReference type="InterPro" id="IPR009057">
    <property type="entry name" value="Homeodomain-like_sf"/>
</dbReference>
<dbReference type="PROSITE" id="PS50977">
    <property type="entry name" value="HTH_TETR_2"/>
    <property type="match status" value="1"/>
</dbReference>
<dbReference type="InterPro" id="IPR049484">
    <property type="entry name" value="Rv0078-like_C"/>
</dbReference>
<dbReference type="SUPFAM" id="SSF46689">
    <property type="entry name" value="Homeodomain-like"/>
    <property type="match status" value="1"/>
</dbReference>
<dbReference type="InterPro" id="IPR023772">
    <property type="entry name" value="DNA-bd_HTH_TetR-type_CS"/>
</dbReference>
<name>X5MLZ7_9HYPH</name>
<dbReference type="Pfam" id="PF21351">
    <property type="entry name" value="TetR_C_41"/>
    <property type="match status" value="1"/>
</dbReference>
<dbReference type="Pfam" id="PF00440">
    <property type="entry name" value="TetR_N"/>
    <property type="match status" value="1"/>
</dbReference>
<evidence type="ECO:0000256" key="2">
    <source>
        <dbReference type="ARBA" id="ARBA00023125"/>
    </source>
</evidence>
<dbReference type="GO" id="GO:0000976">
    <property type="term" value="F:transcription cis-regulatory region binding"/>
    <property type="evidence" value="ECO:0007669"/>
    <property type="project" value="TreeGrafter"/>
</dbReference>
<keyword evidence="1" id="KW-0805">Transcription regulation</keyword>
<dbReference type="Gene3D" id="1.10.357.10">
    <property type="entry name" value="Tetracycline Repressor, domain 2"/>
    <property type="match status" value="1"/>
</dbReference>
<dbReference type="EMBL" id="HG966617">
    <property type="protein sequence ID" value="CDO58821.1"/>
    <property type="molecule type" value="Genomic_DNA"/>
</dbReference>
<feature type="domain" description="HTH tetR-type" evidence="5">
    <location>
        <begin position="9"/>
        <end position="69"/>
    </location>
</feature>
<reference evidence="6 7" key="1">
    <citation type="journal article" date="2014" name="Front. Genet.">
        <title>Genome and metabolic network of "Candidatus Phaeomarinobacter ectocarpi" Ec32, a new candidate genus of Alphaproteobacteria frequently associated with brown algae.</title>
        <authorList>
            <person name="Dittami S.M."/>
            <person name="Barbeyron T."/>
            <person name="Boyen C."/>
            <person name="Cambefort J."/>
            <person name="Collet G."/>
            <person name="Delage L."/>
            <person name="Gobet A."/>
            <person name="Groisillier A."/>
            <person name="Leblanc C."/>
            <person name="Michel G."/>
            <person name="Scornet D."/>
            <person name="Siegel A."/>
            <person name="Tapia J.E."/>
            <person name="Tonon T."/>
        </authorList>
    </citation>
    <scope>NUCLEOTIDE SEQUENCE [LARGE SCALE GENOMIC DNA]</scope>
    <source>
        <strain evidence="6 7">Ec32</strain>
    </source>
</reference>
<dbReference type="OrthoDB" id="9805134at2"/>
<dbReference type="SUPFAM" id="SSF48498">
    <property type="entry name" value="Tetracyclin repressor-like, C-terminal domain"/>
    <property type="match status" value="1"/>
</dbReference>
<dbReference type="PRINTS" id="PR00455">
    <property type="entry name" value="HTHTETR"/>
</dbReference>
<dbReference type="HOGENOM" id="CLU_069356_24_2_5"/>
<evidence type="ECO:0000256" key="3">
    <source>
        <dbReference type="ARBA" id="ARBA00023163"/>
    </source>
</evidence>
<dbReference type="PATRIC" id="fig|1458461.3.peg.607"/>
<dbReference type="RefSeq" id="WP_043949676.1">
    <property type="nucleotide sequence ID" value="NZ_HG966617.1"/>
</dbReference>